<organism evidence="10">
    <name type="scientific">Angiostrongylus costaricensis</name>
    <name type="common">Nematode worm</name>
    <dbReference type="NCBI Taxonomy" id="334426"/>
    <lineage>
        <taxon>Eukaryota</taxon>
        <taxon>Metazoa</taxon>
        <taxon>Ecdysozoa</taxon>
        <taxon>Nematoda</taxon>
        <taxon>Chromadorea</taxon>
        <taxon>Rhabditida</taxon>
        <taxon>Rhabditina</taxon>
        <taxon>Rhabditomorpha</taxon>
        <taxon>Strongyloidea</taxon>
        <taxon>Metastrongylidae</taxon>
        <taxon>Angiostrongylus</taxon>
    </lineage>
</organism>
<gene>
    <name evidence="8" type="ORF">ACOC_LOCUS8048</name>
</gene>
<keyword evidence="2 6" id="KW-0812">Transmembrane</keyword>
<evidence type="ECO:0000313" key="10">
    <source>
        <dbReference type="WBParaSite" id="ACOC_0000804701-mRNA-1"/>
    </source>
</evidence>
<dbReference type="InterPro" id="IPR020846">
    <property type="entry name" value="MFS_dom"/>
</dbReference>
<dbReference type="WBParaSite" id="ACOC_0000804701-mRNA-1">
    <property type="protein sequence ID" value="ACOC_0000804701-mRNA-1"/>
    <property type="gene ID" value="ACOC_0000804701"/>
</dbReference>
<keyword evidence="3 6" id="KW-1133">Transmembrane helix</keyword>
<feature type="transmembrane region" description="Helical" evidence="6">
    <location>
        <begin position="266"/>
        <end position="288"/>
    </location>
</feature>
<dbReference type="PANTHER" id="PTHR11662">
    <property type="entry name" value="SOLUTE CARRIER FAMILY 17"/>
    <property type="match status" value="1"/>
</dbReference>
<dbReference type="PROSITE" id="PS50850">
    <property type="entry name" value="MFS"/>
    <property type="match status" value="1"/>
</dbReference>
<protein>
    <submittedName>
        <fullName evidence="10">MFS domain-containing protein</fullName>
    </submittedName>
</protein>
<feature type="transmembrane region" description="Helical" evidence="6">
    <location>
        <begin position="202"/>
        <end position="226"/>
    </location>
</feature>
<dbReference type="Pfam" id="PF07690">
    <property type="entry name" value="MFS_1"/>
    <property type="match status" value="1"/>
</dbReference>
<comment type="subcellular location">
    <subcellularLocation>
        <location evidence="1">Membrane</location>
        <topology evidence="1">Multi-pass membrane protein</topology>
    </subcellularLocation>
</comment>
<dbReference type="EMBL" id="UYYA01004109">
    <property type="protein sequence ID" value="VDM59633.1"/>
    <property type="molecule type" value="Genomic_DNA"/>
</dbReference>
<accession>A0A0R3PRD9</accession>
<dbReference type="Proteomes" id="UP000267027">
    <property type="component" value="Unassembled WGS sequence"/>
</dbReference>
<evidence type="ECO:0000256" key="6">
    <source>
        <dbReference type="SAM" id="Phobius"/>
    </source>
</evidence>
<reference evidence="8 9" key="2">
    <citation type="submission" date="2018-11" db="EMBL/GenBank/DDBJ databases">
        <authorList>
            <consortium name="Pathogen Informatics"/>
        </authorList>
    </citation>
    <scope>NUCLEOTIDE SEQUENCE [LARGE SCALE GENOMIC DNA]</scope>
    <source>
        <strain evidence="8 9">Costa Rica</strain>
    </source>
</reference>
<evidence type="ECO:0000256" key="4">
    <source>
        <dbReference type="ARBA" id="ARBA00023136"/>
    </source>
</evidence>
<evidence type="ECO:0000259" key="7">
    <source>
        <dbReference type="PROSITE" id="PS50850"/>
    </source>
</evidence>
<feature type="transmembrane region" description="Helical" evidence="6">
    <location>
        <begin position="141"/>
        <end position="162"/>
    </location>
</feature>
<dbReference type="AlphaFoldDB" id="A0A0R3PRD9"/>
<feature type="transmembrane region" description="Helical" evidence="6">
    <location>
        <begin position="511"/>
        <end position="532"/>
    </location>
</feature>
<dbReference type="STRING" id="334426.A0A0R3PRD9"/>
<feature type="compositionally biased region" description="Low complexity" evidence="5">
    <location>
        <begin position="7"/>
        <end position="21"/>
    </location>
</feature>
<feature type="transmembrane region" description="Helical" evidence="6">
    <location>
        <begin position="66"/>
        <end position="86"/>
    </location>
</feature>
<evidence type="ECO:0000256" key="1">
    <source>
        <dbReference type="ARBA" id="ARBA00004141"/>
    </source>
</evidence>
<evidence type="ECO:0000256" key="3">
    <source>
        <dbReference type="ARBA" id="ARBA00022989"/>
    </source>
</evidence>
<dbReference type="InterPro" id="IPR050382">
    <property type="entry name" value="MFS_Na/Anion_cotransporter"/>
</dbReference>
<sequence length="535" mass="58515">MVERTNSSQRTSSLSSRSFILSSVDDDERNFKEDESGETSTMTKSDDIHTAKLPHFPLFSFKSTRLWICILLTAGLYATVSMRLILSMAVVCMVNSTAFPSEKPINSVLTGTASTKCEPLNYDLETAVDAGYTGDLLWSPAMQSILFSATFYGAMVTIPFAGTLADRYGAKCHVFIIFFTAATCDYIIVTLLTPFLAQWSFYAYFISRVIMGIGEGFIFPCFGCIVGKWFTKTEKSTVAAMYTSGNQLAAGFSTLISSFLCTLDPGWPIIFYIFGAVGFIWCVLWCVYATNSPYANKFISKEECSYLAEHIEHVKAKCSGPVPWRDMLTSRPLIAAVLCQYTYNLQASILQAFLPTFLKEELMLPLHRNGIFTMVPFTAQLISKNILGIFADYLKEHKIVGHTKCAKIFQSVGSFGSATMLVAVAVLPSCDNPNIALPLLALYGTSYVHQHSIPGMFFSAGICGFFTCVLCIAPSFSGTTTSISMIFGVIGNISGPMMLGIVSKMGVSNKWVASFMVCSGFNVISGIIFLIFGSG</sequence>
<dbReference type="GO" id="GO:0016020">
    <property type="term" value="C:membrane"/>
    <property type="evidence" value="ECO:0007669"/>
    <property type="project" value="UniProtKB-SubCell"/>
</dbReference>
<dbReference type="GO" id="GO:0006820">
    <property type="term" value="P:monoatomic anion transport"/>
    <property type="evidence" value="ECO:0007669"/>
    <property type="project" value="TreeGrafter"/>
</dbReference>
<dbReference type="PANTHER" id="PTHR11662:SF405">
    <property type="entry name" value="PROTEIN CBG12249"/>
    <property type="match status" value="1"/>
</dbReference>
<dbReference type="SUPFAM" id="SSF103473">
    <property type="entry name" value="MFS general substrate transporter"/>
    <property type="match status" value="1"/>
</dbReference>
<dbReference type="GO" id="GO:0022857">
    <property type="term" value="F:transmembrane transporter activity"/>
    <property type="evidence" value="ECO:0007669"/>
    <property type="project" value="InterPro"/>
</dbReference>
<feature type="transmembrane region" description="Helical" evidence="6">
    <location>
        <begin position="238"/>
        <end position="260"/>
    </location>
</feature>
<feature type="transmembrane region" description="Helical" evidence="6">
    <location>
        <begin position="482"/>
        <end position="502"/>
    </location>
</feature>
<evidence type="ECO:0000313" key="9">
    <source>
        <dbReference type="Proteomes" id="UP000267027"/>
    </source>
</evidence>
<feature type="domain" description="Major facilitator superfamily (MFS) profile" evidence="7">
    <location>
        <begin position="67"/>
        <end position="535"/>
    </location>
</feature>
<evidence type="ECO:0000256" key="2">
    <source>
        <dbReference type="ARBA" id="ARBA00022692"/>
    </source>
</evidence>
<evidence type="ECO:0000313" key="8">
    <source>
        <dbReference type="EMBL" id="VDM59633.1"/>
    </source>
</evidence>
<dbReference type="OrthoDB" id="5817502at2759"/>
<feature type="transmembrane region" description="Helical" evidence="6">
    <location>
        <begin position="174"/>
        <end position="196"/>
    </location>
</feature>
<dbReference type="InterPro" id="IPR011701">
    <property type="entry name" value="MFS"/>
</dbReference>
<keyword evidence="4 6" id="KW-0472">Membrane</keyword>
<dbReference type="InterPro" id="IPR036259">
    <property type="entry name" value="MFS_trans_sf"/>
</dbReference>
<reference evidence="10" key="1">
    <citation type="submission" date="2017-02" db="UniProtKB">
        <authorList>
            <consortium name="WormBaseParasite"/>
        </authorList>
    </citation>
    <scope>IDENTIFICATION</scope>
</reference>
<dbReference type="OMA" id="WANRKAF"/>
<feature type="transmembrane region" description="Helical" evidence="6">
    <location>
        <begin position="456"/>
        <end position="476"/>
    </location>
</feature>
<keyword evidence="9" id="KW-1185">Reference proteome</keyword>
<dbReference type="Gene3D" id="1.20.1250.20">
    <property type="entry name" value="MFS general substrate transporter like domains"/>
    <property type="match status" value="2"/>
</dbReference>
<dbReference type="FunFam" id="1.20.1250.20:FF:000355">
    <property type="entry name" value="SLC (SoLute Carrier) homolog"/>
    <property type="match status" value="1"/>
</dbReference>
<proteinExistence type="predicted"/>
<name>A0A0R3PRD9_ANGCS</name>
<feature type="region of interest" description="Disordered" evidence="5">
    <location>
        <begin position="1"/>
        <end position="21"/>
    </location>
</feature>
<evidence type="ECO:0000256" key="5">
    <source>
        <dbReference type="SAM" id="MobiDB-lite"/>
    </source>
</evidence>